<dbReference type="OrthoDB" id="9991235at2759"/>
<dbReference type="EMBL" id="RBNI01014580">
    <property type="protein sequence ID" value="RUP20190.1"/>
    <property type="molecule type" value="Genomic_DNA"/>
</dbReference>
<sequence>MCHYHPTLDNIKPLANVTALQVNIEFETITDPILLTLLIVHSVCPDLKLVARGKGHPLQGQDSDADVGILVQPPPRRALSRPILTRCPIGCANISRSLEADPCSPLRGYITGSGWAEYRRSGTICGIELPEELVECEKLPEPLFTPSTKAEIGGHDENIHPSKVTALIGEKHANAMATAAVQLYAKASECAAERGIIIADTKFEFGVDAQGNLVLIDARIDLRVQDSFDKQYLRNYLESIRFDKTSGVELPEDVVLKTLNK</sequence>
<evidence type="ECO:0000256" key="6">
    <source>
        <dbReference type="ARBA" id="ARBA00022755"/>
    </source>
</evidence>
<dbReference type="PROSITE" id="PS01058">
    <property type="entry name" value="SAICAR_SYNTHETASE_2"/>
    <property type="match status" value="1"/>
</dbReference>
<accession>A0A433BAA0</accession>
<protein>
    <recommendedName>
        <fullName evidence="3">Phosphoribosylaminoimidazole-succinocarboxamide synthase</fullName>
        <ecNumber evidence="2">6.3.2.6</ecNumber>
    </recommendedName>
    <alternativeName>
        <fullName evidence="8">SAICAR synthetase</fullName>
    </alternativeName>
</protein>
<evidence type="ECO:0000256" key="2">
    <source>
        <dbReference type="ARBA" id="ARBA00012217"/>
    </source>
</evidence>
<evidence type="ECO:0000256" key="3">
    <source>
        <dbReference type="ARBA" id="ARBA00016460"/>
    </source>
</evidence>
<dbReference type="Pfam" id="PF01259">
    <property type="entry name" value="SAICAR_synt"/>
    <property type="match status" value="1"/>
</dbReference>
<dbReference type="Gene3D" id="3.30.470.20">
    <property type="entry name" value="ATP-grasp fold, B domain"/>
    <property type="match status" value="1"/>
</dbReference>
<evidence type="ECO:0000259" key="9">
    <source>
        <dbReference type="Pfam" id="PF01259"/>
    </source>
</evidence>
<keyword evidence="4" id="KW-0436">Ligase</keyword>
<keyword evidence="5" id="KW-0547">Nucleotide-binding</keyword>
<evidence type="ECO:0000256" key="4">
    <source>
        <dbReference type="ARBA" id="ARBA00022598"/>
    </source>
</evidence>
<dbReference type="GO" id="GO:0004639">
    <property type="term" value="F:phosphoribosylaminoimidazolesuccinocarboxamide synthase activity"/>
    <property type="evidence" value="ECO:0007669"/>
    <property type="project" value="UniProtKB-EC"/>
</dbReference>
<dbReference type="AlphaFoldDB" id="A0A433BAA0"/>
<keyword evidence="7" id="KW-0067">ATP-binding</keyword>
<evidence type="ECO:0000313" key="11">
    <source>
        <dbReference type="Proteomes" id="UP000268093"/>
    </source>
</evidence>
<gene>
    <name evidence="10" type="ORF">BC936DRAFT_139258</name>
</gene>
<dbReference type="PANTHER" id="PTHR43700">
    <property type="entry name" value="PHOSPHORIBOSYLAMINOIMIDAZOLE-SUCCINOCARBOXAMIDE SYNTHASE"/>
    <property type="match status" value="1"/>
</dbReference>
<evidence type="ECO:0000256" key="5">
    <source>
        <dbReference type="ARBA" id="ARBA00022741"/>
    </source>
</evidence>
<dbReference type="EC" id="6.3.2.6" evidence="2"/>
<dbReference type="InterPro" id="IPR028923">
    <property type="entry name" value="SAICAR_synt/ADE2_N"/>
</dbReference>
<organism evidence="10 11">
    <name type="scientific">Jimgerdemannia flammicorona</name>
    <dbReference type="NCBI Taxonomy" id="994334"/>
    <lineage>
        <taxon>Eukaryota</taxon>
        <taxon>Fungi</taxon>
        <taxon>Fungi incertae sedis</taxon>
        <taxon>Mucoromycota</taxon>
        <taxon>Mucoromycotina</taxon>
        <taxon>Endogonomycetes</taxon>
        <taxon>Endogonales</taxon>
        <taxon>Endogonaceae</taxon>
        <taxon>Jimgerdemannia</taxon>
    </lineage>
</organism>
<dbReference type="GO" id="GO:0005524">
    <property type="term" value="F:ATP binding"/>
    <property type="evidence" value="ECO:0007669"/>
    <property type="project" value="UniProtKB-KW"/>
</dbReference>
<name>A0A433BAA0_9FUNG</name>
<evidence type="ECO:0000313" key="10">
    <source>
        <dbReference type="EMBL" id="RUP20190.1"/>
    </source>
</evidence>
<evidence type="ECO:0000256" key="1">
    <source>
        <dbReference type="ARBA" id="ARBA00004672"/>
    </source>
</evidence>
<dbReference type="PANTHER" id="PTHR43700:SF1">
    <property type="entry name" value="PHOSPHORIBOSYLAMINOIMIDAZOLE-SUCCINOCARBOXAMIDE SYNTHASE"/>
    <property type="match status" value="1"/>
</dbReference>
<dbReference type="SUPFAM" id="SSF56104">
    <property type="entry name" value="SAICAR synthase-like"/>
    <property type="match status" value="1"/>
</dbReference>
<dbReference type="UniPathway" id="UPA00074">
    <property type="reaction ID" value="UER00131"/>
</dbReference>
<dbReference type="CDD" id="cd01414">
    <property type="entry name" value="SAICAR_synt_Sc"/>
    <property type="match status" value="1"/>
</dbReference>
<keyword evidence="6" id="KW-0658">Purine biosynthesis</keyword>
<comment type="pathway">
    <text evidence="1">Purine metabolism; IMP biosynthesis via de novo pathway; 5-amino-1-(5-phospho-D-ribosyl)imidazole-4-carboxamide from 5-amino-1-(5-phospho-D-ribosyl)imidazole-4-carboxylate: step 1/2.</text>
</comment>
<feature type="domain" description="SAICAR synthetase/ADE2 N-terminal" evidence="9">
    <location>
        <begin position="106"/>
        <end position="240"/>
    </location>
</feature>
<reference evidence="10 11" key="1">
    <citation type="journal article" date="2018" name="New Phytol.">
        <title>Phylogenomics of Endogonaceae and evolution of mycorrhizas within Mucoromycota.</title>
        <authorList>
            <person name="Chang Y."/>
            <person name="Desiro A."/>
            <person name="Na H."/>
            <person name="Sandor L."/>
            <person name="Lipzen A."/>
            <person name="Clum A."/>
            <person name="Barry K."/>
            <person name="Grigoriev I.V."/>
            <person name="Martin F.M."/>
            <person name="Stajich J.E."/>
            <person name="Smith M.E."/>
            <person name="Bonito G."/>
            <person name="Spatafora J.W."/>
        </authorList>
    </citation>
    <scope>NUCLEOTIDE SEQUENCE [LARGE SCALE GENOMIC DNA]</scope>
    <source>
        <strain evidence="10 11">GMNB39</strain>
    </source>
</reference>
<dbReference type="Proteomes" id="UP000268093">
    <property type="component" value="Unassembled WGS sequence"/>
</dbReference>
<dbReference type="GO" id="GO:0005737">
    <property type="term" value="C:cytoplasm"/>
    <property type="evidence" value="ECO:0007669"/>
    <property type="project" value="TreeGrafter"/>
</dbReference>
<evidence type="ECO:0000256" key="7">
    <source>
        <dbReference type="ARBA" id="ARBA00022840"/>
    </source>
</evidence>
<dbReference type="GO" id="GO:0006189">
    <property type="term" value="P:'de novo' IMP biosynthetic process"/>
    <property type="evidence" value="ECO:0007669"/>
    <property type="project" value="UniProtKB-UniPathway"/>
</dbReference>
<dbReference type="InterPro" id="IPR018236">
    <property type="entry name" value="SAICAR_synthetase_CS"/>
</dbReference>
<proteinExistence type="predicted"/>
<comment type="caution">
    <text evidence="10">The sequence shown here is derived from an EMBL/GenBank/DDBJ whole genome shotgun (WGS) entry which is preliminary data.</text>
</comment>
<keyword evidence="11" id="KW-1185">Reference proteome</keyword>
<evidence type="ECO:0000256" key="8">
    <source>
        <dbReference type="ARBA" id="ARBA00030409"/>
    </source>
</evidence>